<name>A0A8S9PNY3_BRACR</name>
<feature type="compositionally biased region" description="Polar residues" evidence="1">
    <location>
        <begin position="43"/>
        <end position="65"/>
    </location>
</feature>
<evidence type="ECO:0000313" key="3">
    <source>
        <dbReference type="Proteomes" id="UP000712600"/>
    </source>
</evidence>
<feature type="compositionally biased region" description="Polar residues" evidence="1">
    <location>
        <begin position="135"/>
        <end position="151"/>
    </location>
</feature>
<organism evidence="2 3">
    <name type="scientific">Brassica cretica</name>
    <name type="common">Mustard</name>
    <dbReference type="NCBI Taxonomy" id="69181"/>
    <lineage>
        <taxon>Eukaryota</taxon>
        <taxon>Viridiplantae</taxon>
        <taxon>Streptophyta</taxon>
        <taxon>Embryophyta</taxon>
        <taxon>Tracheophyta</taxon>
        <taxon>Spermatophyta</taxon>
        <taxon>Magnoliopsida</taxon>
        <taxon>eudicotyledons</taxon>
        <taxon>Gunneridae</taxon>
        <taxon>Pentapetalae</taxon>
        <taxon>rosids</taxon>
        <taxon>malvids</taxon>
        <taxon>Brassicales</taxon>
        <taxon>Brassicaceae</taxon>
        <taxon>Brassiceae</taxon>
        <taxon>Brassica</taxon>
    </lineage>
</organism>
<feature type="region of interest" description="Disordered" evidence="1">
    <location>
        <begin position="203"/>
        <end position="234"/>
    </location>
</feature>
<feature type="compositionally biased region" description="Basic and acidic residues" evidence="1">
    <location>
        <begin position="152"/>
        <end position="165"/>
    </location>
</feature>
<dbReference type="Proteomes" id="UP000712600">
    <property type="component" value="Unassembled WGS sequence"/>
</dbReference>
<dbReference type="AlphaFoldDB" id="A0A8S9PNY3"/>
<gene>
    <name evidence="2" type="ORF">F2Q69_00005951</name>
</gene>
<evidence type="ECO:0000256" key="1">
    <source>
        <dbReference type="SAM" id="MobiDB-lite"/>
    </source>
</evidence>
<accession>A0A8S9PNY3</accession>
<sequence>MCFINANGTWYRKEPNFQYQNNYQQRPYYNNQQGGYQAKQNYPQANQSPQTQGSSSKAQAPDSSVDSMFKQLLEFQARNEKTMIYEFKNIHAKIDGNYSDLNNKVTSRSEVAYPLWAQHPVDNFREPERPRRSEVGTSRAQSMKCEGSQSDVPERGGKPAVKQERPTGAGYMPSSTRSNKETQLIFSPDPASLERSICKEAHSLSTDNNTSVSLDSAQPPSTHTPVPSTDIRSPLSTNNTLLPSTDIFYPTSIDIPSRTSIDTEPRGMVAPLILVRDNNGDLHDPEGHMLLHLKRLQNHHISPERT</sequence>
<feature type="compositionally biased region" description="Low complexity" evidence="1">
    <location>
        <begin position="28"/>
        <end position="42"/>
    </location>
</feature>
<feature type="region of interest" description="Disordered" evidence="1">
    <location>
        <begin position="124"/>
        <end position="182"/>
    </location>
</feature>
<feature type="region of interest" description="Disordered" evidence="1">
    <location>
        <begin position="28"/>
        <end position="65"/>
    </location>
</feature>
<dbReference type="EMBL" id="QGKX02001521">
    <property type="protein sequence ID" value="KAF3514413.1"/>
    <property type="molecule type" value="Genomic_DNA"/>
</dbReference>
<reference evidence="2" key="1">
    <citation type="submission" date="2019-12" db="EMBL/GenBank/DDBJ databases">
        <title>Genome sequencing and annotation of Brassica cretica.</title>
        <authorList>
            <person name="Studholme D.J."/>
            <person name="Sarris P."/>
        </authorList>
    </citation>
    <scope>NUCLEOTIDE SEQUENCE</scope>
    <source>
        <strain evidence="2">PFS-109/04</strain>
        <tissue evidence="2">Leaf</tissue>
    </source>
</reference>
<feature type="compositionally biased region" description="Polar residues" evidence="1">
    <location>
        <begin position="173"/>
        <end position="182"/>
    </location>
</feature>
<protein>
    <submittedName>
        <fullName evidence="2">Uncharacterized protein</fullName>
    </submittedName>
</protein>
<comment type="caution">
    <text evidence="2">The sequence shown here is derived from an EMBL/GenBank/DDBJ whole genome shotgun (WGS) entry which is preliminary data.</text>
</comment>
<proteinExistence type="predicted"/>
<evidence type="ECO:0000313" key="2">
    <source>
        <dbReference type="EMBL" id="KAF3514413.1"/>
    </source>
</evidence>
<feature type="compositionally biased region" description="Basic and acidic residues" evidence="1">
    <location>
        <begin position="124"/>
        <end position="134"/>
    </location>
</feature>